<keyword evidence="4" id="KW-1185">Reference proteome</keyword>
<evidence type="ECO:0000256" key="1">
    <source>
        <dbReference type="ARBA" id="ARBA00023239"/>
    </source>
</evidence>
<evidence type="ECO:0000313" key="3">
    <source>
        <dbReference type="EMBL" id="MBU9737734.1"/>
    </source>
</evidence>
<dbReference type="GO" id="GO:0016829">
    <property type="term" value="F:lyase activity"/>
    <property type="evidence" value="ECO:0007669"/>
    <property type="project" value="UniProtKB-KW"/>
</dbReference>
<dbReference type="RefSeq" id="WP_158347002.1">
    <property type="nucleotide sequence ID" value="NZ_JAHQCW010000024.1"/>
</dbReference>
<keyword evidence="1" id="KW-0456">Lyase</keyword>
<dbReference type="Gene3D" id="3.50.30.10">
    <property type="entry name" value="Phosphohistidine domain"/>
    <property type="match status" value="1"/>
</dbReference>
<evidence type="ECO:0000259" key="2">
    <source>
        <dbReference type="Pfam" id="PF01989"/>
    </source>
</evidence>
<proteinExistence type="predicted"/>
<dbReference type="AlphaFoldDB" id="A0A949NFI9"/>
<feature type="domain" description="Phosphomevalonate dehydratase small subunit-like" evidence="2">
    <location>
        <begin position="44"/>
        <end position="110"/>
    </location>
</feature>
<sequence>MKKTFKGRPVVPGRVTAEALVTHAGFNTLASFQKSLMFGDKNATCSDQNNPDLNGKQMAGKALCLPQTIGSTTGGMVLYTAASMHRQPACLLFSKPIDSLAAAGAILADVWTDQSMPTVDNLGEEFLDYVNSGMKITVEEDGTVTVESQG</sequence>
<dbReference type="PIRSF" id="PIRSF004966">
    <property type="entry name" value="UCP004966"/>
    <property type="match status" value="1"/>
</dbReference>
<accession>A0A949NFI9</accession>
<reference evidence="3" key="1">
    <citation type="submission" date="2021-06" db="EMBL/GenBank/DDBJ databases">
        <title>Description of novel taxa of the family Lachnospiraceae.</title>
        <authorList>
            <person name="Chaplin A.V."/>
            <person name="Sokolova S.R."/>
            <person name="Pikina A.P."/>
            <person name="Korzhanova M."/>
            <person name="Belova V."/>
            <person name="Korostin D."/>
            <person name="Efimov B.A."/>
        </authorList>
    </citation>
    <scope>NUCLEOTIDE SEQUENCE</scope>
    <source>
        <strain evidence="3">ASD5720</strain>
    </source>
</reference>
<dbReference type="InterPro" id="IPR012016">
    <property type="entry name" value="PMDh-S-like"/>
</dbReference>
<organism evidence="3 4">
    <name type="scientific">Diplocloster agilis</name>
    <dbReference type="NCBI Taxonomy" id="2850323"/>
    <lineage>
        <taxon>Bacteria</taxon>
        <taxon>Bacillati</taxon>
        <taxon>Bacillota</taxon>
        <taxon>Clostridia</taxon>
        <taxon>Lachnospirales</taxon>
        <taxon>Lachnospiraceae</taxon>
        <taxon>Diplocloster</taxon>
    </lineage>
</organism>
<gene>
    <name evidence="3" type="ORF">KTH89_14400</name>
</gene>
<dbReference type="Proteomes" id="UP000712157">
    <property type="component" value="Unassembled WGS sequence"/>
</dbReference>
<dbReference type="InterPro" id="IPR002840">
    <property type="entry name" value="PMDh-S-like_dom"/>
</dbReference>
<name>A0A949NFI9_9FIRM</name>
<evidence type="ECO:0000313" key="4">
    <source>
        <dbReference type="Proteomes" id="UP000712157"/>
    </source>
</evidence>
<comment type="caution">
    <text evidence="3">The sequence shown here is derived from an EMBL/GenBank/DDBJ whole genome shotgun (WGS) entry which is preliminary data.</text>
</comment>
<dbReference type="SUPFAM" id="SSF52016">
    <property type="entry name" value="LeuD/IlvD-like"/>
    <property type="match status" value="1"/>
</dbReference>
<dbReference type="Pfam" id="PF01989">
    <property type="entry name" value="AcnX_swivel_put"/>
    <property type="match status" value="1"/>
</dbReference>
<dbReference type="EMBL" id="JAHQCW010000024">
    <property type="protein sequence ID" value="MBU9737734.1"/>
    <property type="molecule type" value="Genomic_DNA"/>
</dbReference>
<protein>
    <submittedName>
        <fullName evidence="3">DUF126 domain-containing protein</fullName>
    </submittedName>
</protein>